<dbReference type="SUPFAM" id="SSF56672">
    <property type="entry name" value="DNA/RNA polymerases"/>
    <property type="match status" value="1"/>
</dbReference>
<name>A0A8X6HLY9_TRICU</name>
<accession>A0A8X6HLY9</accession>
<dbReference type="Proteomes" id="UP000887116">
    <property type="component" value="Unassembled WGS sequence"/>
</dbReference>
<dbReference type="PANTHER" id="PTHR33064">
    <property type="entry name" value="POL PROTEIN"/>
    <property type="match status" value="1"/>
</dbReference>
<reference evidence="1" key="1">
    <citation type="submission" date="2020-07" db="EMBL/GenBank/DDBJ databases">
        <title>Multicomponent nature underlies the extraordinary mechanical properties of spider dragline silk.</title>
        <authorList>
            <person name="Kono N."/>
            <person name="Nakamura H."/>
            <person name="Mori M."/>
            <person name="Yoshida Y."/>
            <person name="Ohtoshi R."/>
            <person name="Malay A.D."/>
            <person name="Moran D.A.P."/>
            <person name="Tomita M."/>
            <person name="Numata K."/>
            <person name="Arakawa K."/>
        </authorList>
    </citation>
    <scope>NUCLEOTIDE SEQUENCE</scope>
</reference>
<dbReference type="Gene3D" id="3.30.70.270">
    <property type="match status" value="1"/>
</dbReference>
<comment type="caution">
    <text evidence="1">The sequence shown here is derived from an EMBL/GenBank/DDBJ whole genome shotgun (WGS) entry which is preliminary data.</text>
</comment>
<evidence type="ECO:0000313" key="1">
    <source>
        <dbReference type="EMBL" id="GFR26416.1"/>
    </source>
</evidence>
<dbReference type="InterPro" id="IPR043502">
    <property type="entry name" value="DNA/RNA_pol_sf"/>
</dbReference>
<dbReference type="OrthoDB" id="7305312at2759"/>
<dbReference type="AlphaFoldDB" id="A0A8X6HLY9"/>
<keyword evidence="2" id="KW-1185">Reference proteome</keyword>
<dbReference type="EMBL" id="BMAO01018833">
    <property type="protein sequence ID" value="GFR26416.1"/>
    <property type="molecule type" value="Genomic_DNA"/>
</dbReference>
<dbReference type="PANTHER" id="PTHR33064:SF37">
    <property type="entry name" value="RIBONUCLEASE H"/>
    <property type="match status" value="1"/>
</dbReference>
<gene>
    <name evidence="1" type="primary">TY3B-I_709</name>
    <name evidence="1" type="ORF">TNCT_70691</name>
</gene>
<sequence>MLSGLSPNKCLFAAREIKVLGHLVSGNGVCPNPDKVKSESSFPISKNIRDMRSFLGLCSYFRRFIKGFSYLAEPLQLLLKGDAKFQWGSEEIESFESPLPLNQFSECTTKILQQKFIQMLEDMVLG</sequence>
<dbReference type="GO" id="GO:0071897">
    <property type="term" value="P:DNA biosynthetic process"/>
    <property type="evidence" value="ECO:0007669"/>
    <property type="project" value="UniProtKB-ARBA"/>
</dbReference>
<organism evidence="1 2">
    <name type="scientific">Trichonephila clavata</name>
    <name type="common">Joro spider</name>
    <name type="synonym">Nephila clavata</name>
    <dbReference type="NCBI Taxonomy" id="2740835"/>
    <lineage>
        <taxon>Eukaryota</taxon>
        <taxon>Metazoa</taxon>
        <taxon>Ecdysozoa</taxon>
        <taxon>Arthropoda</taxon>
        <taxon>Chelicerata</taxon>
        <taxon>Arachnida</taxon>
        <taxon>Araneae</taxon>
        <taxon>Araneomorphae</taxon>
        <taxon>Entelegynae</taxon>
        <taxon>Araneoidea</taxon>
        <taxon>Nephilidae</taxon>
        <taxon>Trichonephila</taxon>
    </lineage>
</organism>
<evidence type="ECO:0000313" key="2">
    <source>
        <dbReference type="Proteomes" id="UP000887116"/>
    </source>
</evidence>
<dbReference type="InterPro" id="IPR051320">
    <property type="entry name" value="Viral_Replic_Matur_Polypro"/>
</dbReference>
<protein>
    <submittedName>
        <fullName evidence="1">Transposon Ty3-I Gag-Pol polyprotein</fullName>
    </submittedName>
</protein>
<proteinExistence type="predicted"/>
<dbReference type="InterPro" id="IPR043128">
    <property type="entry name" value="Rev_trsase/Diguanyl_cyclase"/>
</dbReference>